<name>A0A2T0RB27_9ACTN</name>
<dbReference type="OrthoDB" id="236897at2"/>
<proteinExistence type="predicted"/>
<dbReference type="EMBL" id="PVZF01000001">
    <property type="protein sequence ID" value="PRY18341.1"/>
    <property type="molecule type" value="Genomic_DNA"/>
</dbReference>
<sequence length="470" mass="50993">MTVLLVPGGPLLDPSYFPLDGALVADLRRAPARRCDQLVDALEEVRAVHGPPVVDLVAHSAGVNVVQRYLERFAHRVHRLVLVTPSVFAVGIDVPAVSRLRTAGLSRAEPWFGDAWAALQRLTSGRAEPGDAEAIGPFTGRRPGEDPDPALAAEFAADGAFDPAATRAALARFPGRTLVVAGELDVASPPDVARQVADLFPHGRLVQVPGARHFPWRDDPRSFRTLLEEFLAPEPEVALPGGRNLGAVRVGRTVRKAAGAQTPTAQALLQHLRDHGFDRVPRPLGLDEAGREVWEHLPGSTIGGADPWPDWVFDDALLADVGRWLRAFHDGSREFWEQDGQVLGHQDLAPYNAVVDRARRELVGFVDWDLLAPSPPLRDLAFVALRWVPLMGPDGRDRAEHRRRLGILLAAYRWTGAQDEVVAAVRVRAQEHADGLRRAAADGWGPAVDLVAEGVAEEFDRAAAGLGDLL</sequence>
<dbReference type="SUPFAM" id="SSF56112">
    <property type="entry name" value="Protein kinase-like (PK-like)"/>
    <property type="match status" value="1"/>
</dbReference>
<gene>
    <name evidence="2" type="ORF">CLV37_101586</name>
</gene>
<dbReference type="InterPro" id="IPR000073">
    <property type="entry name" value="AB_hydrolase_1"/>
</dbReference>
<dbReference type="AlphaFoldDB" id="A0A2T0RB27"/>
<keyword evidence="3" id="KW-1185">Reference proteome</keyword>
<dbReference type="GO" id="GO:0003824">
    <property type="term" value="F:catalytic activity"/>
    <property type="evidence" value="ECO:0007669"/>
    <property type="project" value="UniProtKB-ARBA"/>
</dbReference>
<accession>A0A2T0RB27</accession>
<protein>
    <submittedName>
        <fullName evidence="2">Pimeloyl-ACP methyl ester carboxylesterase</fullName>
    </submittedName>
</protein>
<dbReference type="RefSeq" id="WP_106206732.1">
    <property type="nucleotide sequence ID" value="NZ_PVZF01000001.1"/>
</dbReference>
<dbReference type="Proteomes" id="UP000238083">
    <property type="component" value="Unassembled WGS sequence"/>
</dbReference>
<reference evidence="2 3" key="1">
    <citation type="submission" date="2018-03" db="EMBL/GenBank/DDBJ databases">
        <title>Genomic Encyclopedia of Archaeal and Bacterial Type Strains, Phase II (KMG-II): from individual species to whole genera.</title>
        <authorList>
            <person name="Goeker M."/>
        </authorList>
    </citation>
    <scope>NUCLEOTIDE SEQUENCE [LARGE SCALE GENOMIC DNA]</scope>
    <source>
        <strain evidence="2 3">DSM 19711</strain>
    </source>
</reference>
<dbReference type="PANTHER" id="PTHR43194">
    <property type="entry name" value="HYDROLASE ALPHA/BETA FOLD FAMILY"/>
    <property type="match status" value="1"/>
</dbReference>
<feature type="domain" description="AB hydrolase-1" evidence="1">
    <location>
        <begin position="38"/>
        <end position="215"/>
    </location>
</feature>
<dbReference type="InterPro" id="IPR029058">
    <property type="entry name" value="AB_hydrolase_fold"/>
</dbReference>
<evidence type="ECO:0000313" key="3">
    <source>
        <dbReference type="Proteomes" id="UP000238083"/>
    </source>
</evidence>
<dbReference type="InterPro" id="IPR011009">
    <property type="entry name" value="Kinase-like_dom_sf"/>
</dbReference>
<evidence type="ECO:0000313" key="2">
    <source>
        <dbReference type="EMBL" id="PRY18341.1"/>
    </source>
</evidence>
<dbReference type="Gene3D" id="3.90.1200.10">
    <property type="match status" value="1"/>
</dbReference>
<dbReference type="SUPFAM" id="SSF53474">
    <property type="entry name" value="alpha/beta-Hydrolases"/>
    <property type="match status" value="1"/>
</dbReference>
<dbReference type="InterPro" id="IPR050228">
    <property type="entry name" value="Carboxylesterase_BioH"/>
</dbReference>
<dbReference type="Gene3D" id="3.40.50.1820">
    <property type="entry name" value="alpha/beta hydrolase"/>
    <property type="match status" value="1"/>
</dbReference>
<evidence type="ECO:0000259" key="1">
    <source>
        <dbReference type="Pfam" id="PF00561"/>
    </source>
</evidence>
<organism evidence="2 3">
    <name type="scientific">Kineococcus rhizosphaerae</name>
    <dbReference type="NCBI Taxonomy" id="559628"/>
    <lineage>
        <taxon>Bacteria</taxon>
        <taxon>Bacillati</taxon>
        <taxon>Actinomycetota</taxon>
        <taxon>Actinomycetes</taxon>
        <taxon>Kineosporiales</taxon>
        <taxon>Kineosporiaceae</taxon>
        <taxon>Kineococcus</taxon>
    </lineage>
</organism>
<dbReference type="PANTHER" id="PTHR43194:SF2">
    <property type="entry name" value="PEROXISOMAL MEMBRANE PROTEIN LPX1"/>
    <property type="match status" value="1"/>
</dbReference>
<comment type="caution">
    <text evidence="2">The sequence shown here is derived from an EMBL/GenBank/DDBJ whole genome shotgun (WGS) entry which is preliminary data.</text>
</comment>
<dbReference type="Pfam" id="PF00561">
    <property type="entry name" value="Abhydrolase_1"/>
    <property type="match status" value="1"/>
</dbReference>